<keyword evidence="12" id="KW-0539">Nucleus</keyword>
<keyword evidence="4" id="KW-0963">Cytoplasm</keyword>
<evidence type="ECO:0000256" key="2">
    <source>
        <dbReference type="ARBA" id="ARBA00004572"/>
    </source>
</evidence>
<evidence type="ECO:0000313" key="19">
    <source>
        <dbReference type="EMBL" id="NWR56461.1"/>
    </source>
</evidence>
<keyword evidence="8 17" id="KW-0175">Coiled coil</keyword>
<evidence type="ECO:0000256" key="17">
    <source>
        <dbReference type="SAM" id="Coils"/>
    </source>
</evidence>
<dbReference type="OrthoDB" id="512473at2759"/>
<name>A0A7K4YBP3_BUCAB</name>
<dbReference type="InterPro" id="IPR011990">
    <property type="entry name" value="TPR-like_helical_dom_sf"/>
</dbReference>
<dbReference type="GO" id="GO:0005876">
    <property type="term" value="C:spindle microtubule"/>
    <property type="evidence" value="ECO:0007669"/>
    <property type="project" value="TreeGrafter"/>
</dbReference>
<organism evidence="19 20">
    <name type="scientific">Bucorvus abyssinicus</name>
    <name type="common">Northern ground-hornbill</name>
    <name type="synonym">Abyssinian ground-hornbill</name>
    <dbReference type="NCBI Taxonomy" id="153643"/>
    <lineage>
        <taxon>Eukaryota</taxon>
        <taxon>Metazoa</taxon>
        <taxon>Chordata</taxon>
        <taxon>Craniata</taxon>
        <taxon>Vertebrata</taxon>
        <taxon>Euteleostomi</taxon>
        <taxon>Archelosauria</taxon>
        <taxon>Archosauria</taxon>
        <taxon>Dinosauria</taxon>
        <taxon>Saurischia</taxon>
        <taxon>Theropoda</taxon>
        <taxon>Coelurosauria</taxon>
        <taxon>Aves</taxon>
        <taxon>Neognathae</taxon>
        <taxon>Neoaves</taxon>
        <taxon>Telluraves</taxon>
        <taxon>Coraciimorphae</taxon>
        <taxon>Bucerotiformes</taxon>
        <taxon>Bucorvidae</taxon>
        <taxon>Bucorvus</taxon>
    </lineage>
</organism>
<evidence type="ECO:0000256" key="10">
    <source>
        <dbReference type="ARBA" id="ARBA00023136"/>
    </source>
</evidence>
<keyword evidence="9" id="KW-0496">Mitochondrion</keyword>
<comment type="subcellular location">
    <subcellularLocation>
        <location evidence="3">Cytoplasm</location>
        <location evidence="3">Cytoskeleton</location>
        <location evidence="3">Spindle pole</location>
    </subcellularLocation>
    <subcellularLocation>
        <location evidence="2">Mitochondrion outer membrane</location>
        <topology evidence="2">Single-pass membrane protein</topology>
    </subcellularLocation>
    <subcellularLocation>
        <location evidence="1">Nucleus</location>
    </subcellularLocation>
</comment>
<feature type="compositionally biased region" description="Polar residues" evidence="18">
    <location>
        <begin position="89"/>
        <end position="106"/>
    </location>
</feature>
<evidence type="ECO:0000256" key="4">
    <source>
        <dbReference type="ARBA" id="ARBA00022490"/>
    </source>
</evidence>
<feature type="non-terminal residue" evidence="19">
    <location>
        <position position="387"/>
    </location>
</feature>
<comment type="caution">
    <text evidence="19">The sequence shown here is derived from an EMBL/GenBank/DDBJ whole genome shotgun (WGS) entry which is preliminary data.</text>
</comment>
<dbReference type="Proteomes" id="UP000551127">
    <property type="component" value="Unassembled WGS sequence"/>
</dbReference>
<dbReference type="PANTHER" id="PTHR16056">
    <property type="entry name" value="REGULATOR OF MICROTUBULE DYNAMICS PROTEIN"/>
    <property type="match status" value="1"/>
</dbReference>
<evidence type="ECO:0000256" key="3">
    <source>
        <dbReference type="ARBA" id="ARBA00004647"/>
    </source>
</evidence>
<evidence type="ECO:0000256" key="11">
    <source>
        <dbReference type="ARBA" id="ARBA00023212"/>
    </source>
</evidence>
<evidence type="ECO:0000256" key="16">
    <source>
        <dbReference type="ARBA" id="ARBA00041960"/>
    </source>
</evidence>
<keyword evidence="5" id="KW-0812">Transmembrane</keyword>
<evidence type="ECO:0000256" key="13">
    <source>
        <dbReference type="ARBA" id="ARBA00038360"/>
    </source>
</evidence>
<evidence type="ECO:0000256" key="5">
    <source>
        <dbReference type="ARBA" id="ARBA00022692"/>
    </source>
</evidence>
<accession>A0A7K4YBP3</accession>
<protein>
    <recommendedName>
        <fullName evidence="14">Regulator of microtubule dynamics protein 3</fullName>
    </recommendedName>
    <alternativeName>
        <fullName evidence="15">Protein FAM82A2</fullName>
    </alternativeName>
    <alternativeName>
        <fullName evidence="16">Protein FAM82C</fullName>
    </alternativeName>
</protein>
<feature type="region of interest" description="Disordered" evidence="18">
    <location>
        <begin position="72"/>
        <end position="142"/>
    </location>
</feature>
<dbReference type="Gene3D" id="1.25.40.10">
    <property type="entry name" value="Tetratricopeptide repeat domain"/>
    <property type="match status" value="1"/>
</dbReference>
<keyword evidence="20" id="KW-1185">Reference proteome</keyword>
<feature type="non-terminal residue" evidence="19">
    <location>
        <position position="1"/>
    </location>
</feature>
<dbReference type="InterPro" id="IPR049039">
    <property type="entry name" value="RMD1-3_a_helical_rpt"/>
</dbReference>
<sequence length="387" mass="43957">VPRALVAEEAGGAAEHTPLLTQDEQRDVLEHLDLVLRNVSELRKEVEELRHSLQRLAADIVGEVRSHLEETQKVTRRRRFPFPRERSDSTGSSSIYFTASSGTANTDDAESEGGYSTANAESDYERETERESEEGEDEVSCETVRIARRDSLDLVSEDETHLLVDSSLEEGLDQLLQQADRLHSGDELEKREGFQLLLNNKLAYADQKDFLWRLARAHSDMCEMTGEVDEKRSYASDGKEVLELALQRWDRSAECHQWYAILCGQLAEHESIQKRIQTGYVFKEHIDKAIELKPEDPQSYYLLGRWCYQVSHLGWLEKRTASALFETPPTATVQDALQNFLRVEELSPGFSKAGRVYIAKCYRDLGNTSAALLWTTLASELPATTKE</sequence>
<dbReference type="EMBL" id="VYZL01001164">
    <property type="protein sequence ID" value="NWR56461.1"/>
    <property type="molecule type" value="Genomic_DNA"/>
</dbReference>
<reference evidence="19 20" key="1">
    <citation type="submission" date="2019-09" db="EMBL/GenBank/DDBJ databases">
        <title>Bird 10,000 Genomes (B10K) Project - Family phase.</title>
        <authorList>
            <person name="Zhang G."/>
        </authorList>
    </citation>
    <scope>NUCLEOTIDE SEQUENCE [LARGE SCALE GENOMIC DNA]</scope>
    <source>
        <strain evidence="19">B10K-DU-012-80</strain>
    </source>
</reference>
<dbReference type="GO" id="GO:0097431">
    <property type="term" value="C:mitotic spindle pole"/>
    <property type="evidence" value="ECO:0007669"/>
    <property type="project" value="TreeGrafter"/>
</dbReference>
<evidence type="ECO:0000256" key="9">
    <source>
        <dbReference type="ARBA" id="ARBA00023128"/>
    </source>
</evidence>
<comment type="similarity">
    <text evidence="13">Belongs to the RMDN family.</text>
</comment>
<gene>
    <name evidence="19" type="primary">Rmdn3</name>
    <name evidence="19" type="ORF">BUCABY_R02192</name>
</gene>
<keyword evidence="10" id="KW-0472">Membrane</keyword>
<dbReference type="SUPFAM" id="SSF48452">
    <property type="entry name" value="TPR-like"/>
    <property type="match status" value="1"/>
</dbReference>
<evidence type="ECO:0000256" key="6">
    <source>
        <dbReference type="ARBA" id="ARBA00022787"/>
    </source>
</evidence>
<feature type="coiled-coil region" evidence="17">
    <location>
        <begin position="32"/>
        <end position="59"/>
    </location>
</feature>
<feature type="compositionally biased region" description="Acidic residues" evidence="18">
    <location>
        <begin position="130"/>
        <end position="140"/>
    </location>
</feature>
<keyword evidence="7" id="KW-1133">Transmembrane helix</keyword>
<evidence type="ECO:0000313" key="20">
    <source>
        <dbReference type="Proteomes" id="UP000551127"/>
    </source>
</evidence>
<dbReference type="AlphaFoldDB" id="A0A7K4YBP3"/>
<keyword evidence="6" id="KW-1000">Mitochondrion outer membrane</keyword>
<evidence type="ECO:0000256" key="18">
    <source>
        <dbReference type="SAM" id="MobiDB-lite"/>
    </source>
</evidence>
<dbReference type="PANTHER" id="PTHR16056:SF18">
    <property type="entry name" value="REGULATOR OF MICROTUBULE DYNAMICS PROTEIN 3"/>
    <property type="match status" value="1"/>
</dbReference>
<evidence type="ECO:0000256" key="8">
    <source>
        <dbReference type="ARBA" id="ARBA00023054"/>
    </source>
</evidence>
<dbReference type="GO" id="GO:0008017">
    <property type="term" value="F:microtubule binding"/>
    <property type="evidence" value="ECO:0007669"/>
    <property type="project" value="TreeGrafter"/>
</dbReference>
<evidence type="ECO:0000256" key="7">
    <source>
        <dbReference type="ARBA" id="ARBA00022989"/>
    </source>
</evidence>
<dbReference type="Pfam" id="PF21033">
    <property type="entry name" value="RMD1-3"/>
    <property type="match status" value="1"/>
</dbReference>
<keyword evidence="11" id="KW-0206">Cytoskeleton</keyword>
<proteinExistence type="inferred from homology"/>
<dbReference type="GO" id="GO:0005741">
    <property type="term" value="C:mitochondrial outer membrane"/>
    <property type="evidence" value="ECO:0007669"/>
    <property type="project" value="UniProtKB-SubCell"/>
</dbReference>
<evidence type="ECO:0000256" key="1">
    <source>
        <dbReference type="ARBA" id="ARBA00004123"/>
    </source>
</evidence>
<evidence type="ECO:0000256" key="14">
    <source>
        <dbReference type="ARBA" id="ARBA00039962"/>
    </source>
</evidence>
<evidence type="ECO:0000256" key="12">
    <source>
        <dbReference type="ARBA" id="ARBA00023242"/>
    </source>
</evidence>
<dbReference type="GO" id="GO:0005634">
    <property type="term" value="C:nucleus"/>
    <property type="evidence" value="ECO:0007669"/>
    <property type="project" value="UniProtKB-SubCell"/>
</dbReference>
<evidence type="ECO:0000256" key="15">
    <source>
        <dbReference type="ARBA" id="ARBA00041608"/>
    </source>
</evidence>